<keyword evidence="3" id="KW-0768">Sushi</keyword>
<keyword evidence="7" id="KW-1185">Reference proteome</keyword>
<dbReference type="CDD" id="cd00112">
    <property type="entry name" value="LDLa"/>
    <property type="match status" value="1"/>
</dbReference>
<organism evidence="6 7">
    <name type="scientific">Parthenolecanium corni</name>
    <dbReference type="NCBI Taxonomy" id="536013"/>
    <lineage>
        <taxon>Eukaryota</taxon>
        <taxon>Metazoa</taxon>
        <taxon>Ecdysozoa</taxon>
        <taxon>Arthropoda</taxon>
        <taxon>Hexapoda</taxon>
        <taxon>Insecta</taxon>
        <taxon>Pterygota</taxon>
        <taxon>Neoptera</taxon>
        <taxon>Paraneoptera</taxon>
        <taxon>Hemiptera</taxon>
        <taxon>Sternorrhyncha</taxon>
        <taxon>Coccoidea</taxon>
        <taxon>Coccidae</taxon>
        <taxon>Parthenolecanium</taxon>
    </lineage>
</organism>
<dbReference type="PANTHER" id="PTHR24252:SF7">
    <property type="entry name" value="HYALIN"/>
    <property type="match status" value="1"/>
</dbReference>
<sequence length="496" mass="55687">MCHEGADTPVKISLHQCYQGRRYETHETFACKSGQCISRSSVCDGEQDCKDGSDESEGCCTLPFLTPDIKFTVTCPEGSRCDFKQGETVPKYTELNLTCNPGYEAESQGEQFSMCTRHGWLPALPSCKKLCDPLQTDNMDLICYTNKKEVKCSNFLYAGVTVRPQCKPMYHPKEKVLYNELTCHCDGKWNHDLFTCVPGCGIPHGKPMKLISLGQKEKYGDSPWHAAIYDISKEKKPLICSGTIVTPSLIITAAHCTYDEKNQEVRDIKNYEVAVSKITRDYYKKDNAQTRLYKVRGIFLHENFYGKSKNFSADIAALWLEEPLSISSVVLPACLHKSDNHPFNPGENCNGKIVGWGKTGYGEEYSEDLLTTNLPFVSYSRCLSLMPITKDFFTDGKFCAGNKTGPNTQDGDSGSGLMFRNESSGLYYLRGITSSGPSSTSFTIFTDVNQYSDWIQGIENWIEKEEKKVEADLERECDYSTLKVKKTVGFKCFAPK</sequence>
<dbReference type="Pfam" id="PF00089">
    <property type="entry name" value="Trypsin"/>
    <property type="match status" value="1"/>
</dbReference>
<evidence type="ECO:0000256" key="2">
    <source>
        <dbReference type="PROSITE-ProRule" id="PRU00124"/>
    </source>
</evidence>
<evidence type="ECO:0000313" key="6">
    <source>
        <dbReference type="EMBL" id="KAK7580002.1"/>
    </source>
</evidence>
<dbReference type="InterPro" id="IPR002172">
    <property type="entry name" value="LDrepeatLR_classA_rpt"/>
</dbReference>
<dbReference type="InterPro" id="IPR001314">
    <property type="entry name" value="Peptidase_S1A"/>
</dbReference>
<dbReference type="InterPro" id="IPR001254">
    <property type="entry name" value="Trypsin_dom"/>
</dbReference>
<dbReference type="SUPFAM" id="SSF57535">
    <property type="entry name" value="Complement control module/SCR domain"/>
    <property type="match status" value="1"/>
</dbReference>
<dbReference type="Pfam" id="PF00057">
    <property type="entry name" value="Ldl_recept_a"/>
    <property type="match status" value="1"/>
</dbReference>
<dbReference type="PROSITE" id="PS50923">
    <property type="entry name" value="SUSHI"/>
    <property type="match status" value="1"/>
</dbReference>
<dbReference type="InterPro" id="IPR035976">
    <property type="entry name" value="Sushi/SCR/CCP_sf"/>
</dbReference>
<dbReference type="SMART" id="SM00192">
    <property type="entry name" value="LDLa"/>
    <property type="match status" value="1"/>
</dbReference>
<evidence type="ECO:0000256" key="3">
    <source>
        <dbReference type="PROSITE-ProRule" id="PRU00302"/>
    </source>
</evidence>
<dbReference type="PROSITE" id="PS50068">
    <property type="entry name" value="LDLRA_2"/>
    <property type="match status" value="1"/>
</dbReference>
<dbReference type="Gene3D" id="2.10.70.10">
    <property type="entry name" value="Complement Module, domain 1"/>
    <property type="match status" value="1"/>
</dbReference>
<dbReference type="InterPro" id="IPR009003">
    <property type="entry name" value="Peptidase_S1_PA"/>
</dbReference>
<dbReference type="SUPFAM" id="SSF50494">
    <property type="entry name" value="Trypsin-like serine proteases"/>
    <property type="match status" value="1"/>
</dbReference>
<dbReference type="GO" id="GO:0004252">
    <property type="term" value="F:serine-type endopeptidase activity"/>
    <property type="evidence" value="ECO:0007669"/>
    <property type="project" value="InterPro"/>
</dbReference>
<evidence type="ECO:0000259" key="5">
    <source>
        <dbReference type="PROSITE" id="PS50923"/>
    </source>
</evidence>
<feature type="domain" description="Sushi" evidence="5">
    <location>
        <begin position="73"/>
        <end position="129"/>
    </location>
</feature>
<dbReference type="PANTHER" id="PTHR24252">
    <property type="entry name" value="ACROSIN-RELATED"/>
    <property type="match status" value="1"/>
</dbReference>
<comment type="caution">
    <text evidence="3">Lacks conserved residue(s) required for the propagation of feature annotation.</text>
</comment>
<dbReference type="Proteomes" id="UP001367676">
    <property type="component" value="Unassembled WGS sequence"/>
</dbReference>
<dbReference type="Gene3D" id="4.10.400.10">
    <property type="entry name" value="Low-density Lipoprotein Receptor"/>
    <property type="match status" value="1"/>
</dbReference>
<dbReference type="InterPro" id="IPR000436">
    <property type="entry name" value="Sushi_SCR_CCP_dom"/>
</dbReference>
<dbReference type="SMART" id="SM00020">
    <property type="entry name" value="Tryp_SPc"/>
    <property type="match status" value="1"/>
</dbReference>
<protein>
    <submittedName>
        <fullName evidence="6">Uncharacterized protein</fullName>
    </submittedName>
</protein>
<dbReference type="CDD" id="cd00190">
    <property type="entry name" value="Tryp_SPc"/>
    <property type="match status" value="1"/>
</dbReference>
<dbReference type="PROSITE" id="PS50240">
    <property type="entry name" value="TRYPSIN_DOM"/>
    <property type="match status" value="1"/>
</dbReference>
<dbReference type="PRINTS" id="PR00722">
    <property type="entry name" value="CHYMOTRYPSIN"/>
</dbReference>
<feature type="domain" description="Peptidase S1" evidence="4">
    <location>
        <begin position="211"/>
        <end position="460"/>
    </location>
</feature>
<evidence type="ECO:0000256" key="1">
    <source>
        <dbReference type="ARBA" id="ARBA00023157"/>
    </source>
</evidence>
<evidence type="ECO:0000313" key="7">
    <source>
        <dbReference type="Proteomes" id="UP001367676"/>
    </source>
</evidence>
<dbReference type="PROSITE" id="PS00134">
    <property type="entry name" value="TRYPSIN_HIS"/>
    <property type="match status" value="1"/>
</dbReference>
<dbReference type="InterPro" id="IPR036055">
    <property type="entry name" value="LDL_receptor-like_sf"/>
</dbReference>
<dbReference type="GO" id="GO:0006508">
    <property type="term" value="P:proteolysis"/>
    <property type="evidence" value="ECO:0007669"/>
    <property type="project" value="InterPro"/>
</dbReference>
<keyword evidence="1 2" id="KW-1015">Disulfide bond</keyword>
<feature type="disulfide bond" evidence="2">
    <location>
        <begin position="31"/>
        <end position="49"/>
    </location>
</feature>
<dbReference type="AlphaFoldDB" id="A0AAN9Y0M3"/>
<dbReference type="InterPro" id="IPR043504">
    <property type="entry name" value="Peptidase_S1_PA_chymotrypsin"/>
</dbReference>
<comment type="caution">
    <text evidence="6">The sequence shown here is derived from an EMBL/GenBank/DDBJ whole genome shotgun (WGS) entry which is preliminary data.</text>
</comment>
<gene>
    <name evidence="6" type="ORF">V9T40_000631</name>
</gene>
<evidence type="ECO:0000259" key="4">
    <source>
        <dbReference type="PROSITE" id="PS50240"/>
    </source>
</evidence>
<dbReference type="SUPFAM" id="SSF57424">
    <property type="entry name" value="LDL receptor-like module"/>
    <property type="match status" value="1"/>
</dbReference>
<accession>A0AAN9Y0M3</accession>
<dbReference type="Gene3D" id="2.40.10.10">
    <property type="entry name" value="Trypsin-like serine proteases"/>
    <property type="match status" value="1"/>
</dbReference>
<reference evidence="6 7" key="1">
    <citation type="submission" date="2024-03" db="EMBL/GenBank/DDBJ databases">
        <title>Adaptation during the transition from Ophiocordyceps entomopathogen to insect associate is accompanied by gene loss and intensified selection.</title>
        <authorList>
            <person name="Ward C.M."/>
            <person name="Onetto C.A."/>
            <person name="Borneman A.R."/>
        </authorList>
    </citation>
    <scope>NUCLEOTIDE SEQUENCE [LARGE SCALE GENOMIC DNA]</scope>
    <source>
        <strain evidence="6">AWRI1</strain>
        <tissue evidence="6">Single Adult Female</tissue>
    </source>
</reference>
<proteinExistence type="predicted"/>
<name>A0AAN9Y0M3_9HEMI</name>
<dbReference type="InterPro" id="IPR018114">
    <property type="entry name" value="TRYPSIN_HIS"/>
</dbReference>
<dbReference type="EMBL" id="JBBCAQ010000034">
    <property type="protein sequence ID" value="KAK7580002.1"/>
    <property type="molecule type" value="Genomic_DNA"/>
</dbReference>